<feature type="transmembrane region" description="Helical" evidence="1">
    <location>
        <begin position="55"/>
        <end position="79"/>
    </location>
</feature>
<sequence length="655" mass="72981">MTQERLSVSPTNEPKSAVTNIDNTAITGPYEETKSPGDPGVSQSKFLSDSAACEWWIWELIGVVGSAGAIIGLCILFWMHNNQPTPSWQFTYSVGHGRKTANVTFNAIIEMISTIARLCLLIPITRGLSQLKWAWFAEKERNLIDLTYFEAASRQSLLDSFKLLWTLKLSHFAIVGVFAIILAQGLSFFTQNLATYPVLYRPDLTLNKPLPPNMDELYTKWLQSGDVAPPPELQIARIVNATTYQAQSAGDAPYYNVHLGMKANIWAALYGIDISSDWYTPKFLCSTGNCTWKNYSSLGVCTRCSNITSRLTKNCVPKPSSDLPGFTGCDFSLPNGFSLGGEEGSRRNLMAMNTSLQPLVYTNYEMPIAVVQSIRAYNTSTANSTSSVNASECVLVPCVIKYGMAYSALYPDVRKTGYNGPVFMENADSIWDNYTFNEDGITINPQPNTTANDTTKFTMDRRTYLGLKYYVEALFNGFVQGGVSESLSFLSDNRTQNVTASTADAMQAVYLPGTLGCFDVYMNVVWDANMCALINTGVAMTNIIRRYAYSIRTYSIAGETFELQSFVVIRWIWILPVAGLWFLSFITLLGTIWKTRRMGLKVWCGNPLALVFLGLSREELEKVNRDELIEGGPARRAFKVQLRLTNGQAKLFRSR</sequence>
<organism evidence="2 3">
    <name type="scientific">Glonium stellatum</name>
    <dbReference type="NCBI Taxonomy" id="574774"/>
    <lineage>
        <taxon>Eukaryota</taxon>
        <taxon>Fungi</taxon>
        <taxon>Dikarya</taxon>
        <taxon>Ascomycota</taxon>
        <taxon>Pezizomycotina</taxon>
        <taxon>Dothideomycetes</taxon>
        <taxon>Pleosporomycetidae</taxon>
        <taxon>Gloniales</taxon>
        <taxon>Gloniaceae</taxon>
        <taxon>Glonium</taxon>
    </lineage>
</organism>
<dbReference type="OrthoDB" id="5376804at2759"/>
<name>A0A8E2FCX7_9PEZI</name>
<dbReference type="AlphaFoldDB" id="A0A8E2FCX7"/>
<dbReference type="EMBL" id="KV748545">
    <property type="protein sequence ID" value="OCL14709.1"/>
    <property type="molecule type" value="Genomic_DNA"/>
</dbReference>
<dbReference type="Pfam" id="PF11374">
    <property type="entry name" value="DUF3176"/>
    <property type="match status" value="1"/>
</dbReference>
<evidence type="ECO:0000313" key="3">
    <source>
        <dbReference type="Proteomes" id="UP000250140"/>
    </source>
</evidence>
<keyword evidence="1" id="KW-1133">Transmembrane helix</keyword>
<keyword evidence="1" id="KW-0812">Transmembrane</keyword>
<reference evidence="2 3" key="1">
    <citation type="journal article" date="2016" name="Nat. Commun.">
        <title>Ectomycorrhizal ecology is imprinted in the genome of the dominant symbiotic fungus Cenococcum geophilum.</title>
        <authorList>
            <consortium name="DOE Joint Genome Institute"/>
            <person name="Peter M."/>
            <person name="Kohler A."/>
            <person name="Ohm R.A."/>
            <person name="Kuo A."/>
            <person name="Krutzmann J."/>
            <person name="Morin E."/>
            <person name="Arend M."/>
            <person name="Barry K.W."/>
            <person name="Binder M."/>
            <person name="Choi C."/>
            <person name="Clum A."/>
            <person name="Copeland A."/>
            <person name="Grisel N."/>
            <person name="Haridas S."/>
            <person name="Kipfer T."/>
            <person name="LaButti K."/>
            <person name="Lindquist E."/>
            <person name="Lipzen A."/>
            <person name="Maire R."/>
            <person name="Meier B."/>
            <person name="Mihaltcheva S."/>
            <person name="Molinier V."/>
            <person name="Murat C."/>
            <person name="Poggeler S."/>
            <person name="Quandt C.A."/>
            <person name="Sperisen C."/>
            <person name="Tritt A."/>
            <person name="Tisserant E."/>
            <person name="Crous P.W."/>
            <person name="Henrissat B."/>
            <person name="Nehls U."/>
            <person name="Egli S."/>
            <person name="Spatafora J.W."/>
            <person name="Grigoriev I.V."/>
            <person name="Martin F.M."/>
        </authorList>
    </citation>
    <scope>NUCLEOTIDE SEQUENCE [LARGE SCALE GENOMIC DNA]</scope>
    <source>
        <strain evidence="2 3">CBS 207.34</strain>
    </source>
</reference>
<feature type="transmembrane region" description="Helical" evidence="1">
    <location>
        <begin position="169"/>
        <end position="189"/>
    </location>
</feature>
<dbReference type="Proteomes" id="UP000250140">
    <property type="component" value="Unassembled WGS sequence"/>
</dbReference>
<keyword evidence="1" id="KW-0472">Membrane</keyword>
<evidence type="ECO:0000313" key="2">
    <source>
        <dbReference type="EMBL" id="OCL14709.1"/>
    </source>
</evidence>
<accession>A0A8E2FCX7</accession>
<dbReference type="PANTHER" id="PTHR35394:SF5">
    <property type="entry name" value="DUF3176 DOMAIN-CONTAINING PROTEIN"/>
    <property type="match status" value="1"/>
</dbReference>
<keyword evidence="3" id="KW-1185">Reference proteome</keyword>
<dbReference type="PANTHER" id="PTHR35394">
    <property type="entry name" value="DUF3176 DOMAIN-CONTAINING PROTEIN"/>
    <property type="match status" value="1"/>
</dbReference>
<proteinExistence type="predicted"/>
<gene>
    <name evidence="2" type="ORF">AOQ84DRAFT_371044</name>
</gene>
<dbReference type="InterPro" id="IPR021514">
    <property type="entry name" value="DUF3176"/>
</dbReference>
<protein>
    <submittedName>
        <fullName evidence="2">Uncharacterized protein</fullName>
    </submittedName>
</protein>
<evidence type="ECO:0000256" key="1">
    <source>
        <dbReference type="SAM" id="Phobius"/>
    </source>
</evidence>
<feature type="transmembrane region" description="Helical" evidence="1">
    <location>
        <begin position="571"/>
        <end position="593"/>
    </location>
</feature>